<gene>
    <name evidence="1" type="ORF">RCOM_0790220</name>
</gene>
<dbReference type="InParanoid" id="B9SIU9"/>
<evidence type="ECO:0000313" key="1">
    <source>
        <dbReference type="EMBL" id="EEF36438.1"/>
    </source>
</evidence>
<dbReference type="EMBL" id="EQ973977">
    <property type="protein sequence ID" value="EEF36438.1"/>
    <property type="molecule type" value="Genomic_DNA"/>
</dbReference>
<keyword evidence="2" id="KW-1185">Reference proteome</keyword>
<dbReference type="Proteomes" id="UP000008311">
    <property type="component" value="Unassembled WGS sequence"/>
</dbReference>
<protein>
    <submittedName>
        <fullName evidence="1">Uncharacterized protein</fullName>
    </submittedName>
</protein>
<accession>B9SIU9</accession>
<proteinExistence type="predicted"/>
<reference evidence="2" key="1">
    <citation type="journal article" date="2010" name="Nat. Biotechnol.">
        <title>Draft genome sequence of the oilseed species Ricinus communis.</title>
        <authorList>
            <person name="Chan A.P."/>
            <person name="Crabtree J."/>
            <person name="Zhao Q."/>
            <person name="Lorenzi H."/>
            <person name="Orvis J."/>
            <person name="Puiu D."/>
            <person name="Melake-Berhan A."/>
            <person name="Jones K.M."/>
            <person name="Redman J."/>
            <person name="Chen G."/>
            <person name="Cahoon E.B."/>
            <person name="Gedil M."/>
            <person name="Stanke M."/>
            <person name="Haas B.J."/>
            <person name="Wortman J.R."/>
            <person name="Fraser-Liggett C.M."/>
            <person name="Ravel J."/>
            <person name="Rabinowicz P.D."/>
        </authorList>
    </citation>
    <scope>NUCLEOTIDE SEQUENCE [LARGE SCALE GENOMIC DNA]</scope>
    <source>
        <strain evidence="2">cv. Hale</strain>
    </source>
</reference>
<evidence type="ECO:0000313" key="2">
    <source>
        <dbReference type="Proteomes" id="UP000008311"/>
    </source>
</evidence>
<organism evidence="1 2">
    <name type="scientific">Ricinus communis</name>
    <name type="common">Castor bean</name>
    <dbReference type="NCBI Taxonomy" id="3988"/>
    <lineage>
        <taxon>Eukaryota</taxon>
        <taxon>Viridiplantae</taxon>
        <taxon>Streptophyta</taxon>
        <taxon>Embryophyta</taxon>
        <taxon>Tracheophyta</taxon>
        <taxon>Spermatophyta</taxon>
        <taxon>Magnoliopsida</taxon>
        <taxon>eudicotyledons</taxon>
        <taxon>Gunneridae</taxon>
        <taxon>Pentapetalae</taxon>
        <taxon>rosids</taxon>
        <taxon>fabids</taxon>
        <taxon>Malpighiales</taxon>
        <taxon>Euphorbiaceae</taxon>
        <taxon>Acalyphoideae</taxon>
        <taxon>Acalypheae</taxon>
        <taxon>Ricinus</taxon>
    </lineage>
</organism>
<sequence>MAAPMTSMMTIEVRTENYKKLIVVCSSNSSDRVIVNDQIEVDDKGNSYNVSIVYNVTDENMY</sequence>
<name>B9SIU9_RICCO</name>
<dbReference type="AlphaFoldDB" id="B9SIU9"/>